<dbReference type="InterPro" id="IPR001611">
    <property type="entry name" value="Leu-rich_rpt"/>
</dbReference>
<dbReference type="Gene3D" id="3.30.200.20">
    <property type="entry name" value="Phosphorylase Kinase, domain 1"/>
    <property type="match status" value="1"/>
</dbReference>
<evidence type="ECO:0000313" key="6">
    <source>
        <dbReference type="Proteomes" id="UP000289738"/>
    </source>
</evidence>
<evidence type="ECO:0000313" key="5">
    <source>
        <dbReference type="EMBL" id="RYR54267.1"/>
    </source>
</evidence>
<dbReference type="Proteomes" id="UP000289738">
    <property type="component" value="Chromosome A06"/>
</dbReference>
<reference evidence="5 6" key="1">
    <citation type="submission" date="2019-01" db="EMBL/GenBank/DDBJ databases">
        <title>Sequencing of cultivated peanut Arachis hypogaea provides insights into genome evolution and oil improvement.</title>
        <authorList>
            <person name="Chen X."/>
        </authorList>
    </citation>
    <scope>NUCLEOTIDE SEQUENCE [LARGE SCALE GENOMIC DNA]</scope>
    <source>
        <strain evidence="6">cv. Fuhuasheng</strain>
        <tissue evidence="5">Leaves</tissue>
    </source>
</reference>
<dbReference type="SUPFAM" id="SSF56112">
    <property type="entry name" value="Protein kinase-like (PK-like)"/>
    <property type="match status" value="1"/>
</dbReference>
<dbReference type="SUPFAM" id="SSF52058">
    <property type="entry name" value="L domain-like"/>
    <property type="match status" value="1"/>
</dbReference>
<keyword evidence="6" id="KW-1185">Reference proteome</keyword>
<dbReference type="PANTHER" id="PTHR48053:SF71">
    <property type="entry name" value="LEUCINE RICH REPEAT FAMILY PROTEIN, EXPRESSED"/>
    <property type="match status" value="1"/>
</dbReference>
<dbReference type="InterPro" id="IPR051716">
    <property type="entry name" value="Plant_RL_S/T_kinase"/>
</dbReference>
<dbReference type="AlphaFoldDB" id="A0A445CTN7"/>
<evidence type="ECO:0000256" key="3">
    <source>
        <dbReference type="ARBA" id="ARBA00023170"/>
    </source>
</evidence>
<dbReference type="GO" id="GO:0004672">
    <property type="term" value="F:protein kinase activity"/>
    <property type="evidence" value="ECO:0007669"/>
    <property type="project" value="InterPro"/>
</dbReference>
<dbReference type="InterPro" id="IPR032675">
    <property type="entry name" value="LRR_dom_sf"/>
</dbReference>
<keyword evidence="2" id="KW-0732">Signal</keyword>
<dbReference type="GO" id="GO:0016020">
    <property type="term" value="C:membrane"/>
    <property type="evidence" value="ECO:0007669"/>
    <property type="project" value="UniProtKB-SubCell"/>
</dbReference>
<evidence type="ECO:0000256" key="2">
    <source>
        <dbReference type="ARBA" id="ARBA00022729"/>
    </source>
</evidence>
<dbReference type="PANTHER" id="PTHR48053">
    <property type="entry name" value="LEUCINE RICH REPEAT FAMILY PROTEIN, EXPRESSED"/>
    <property type="match status" value="1"/>
</dbReference>
<dbReference type="Pfam" id="PF07714">
    <property type="entry name" value="PK_Tyr_Ser-Thr"/>
    <property type="match status" value="1"/>
</dbReference>
<feature type="domain" description="Serine-threonine/tyrosine-protein kinase catalytic" evidence="4">
    <location>
        <begin position="1"/>
        <end position="47"/>
    </location>
</feature>
<dbReference type="InterPro" id="IPR001245">
    <property type="entry name" value="Ser-Thr/Tyr_kinase_cat_dom"/>
</dbReference>
<proteinExistence type="predicted"/>
<sequence length="203" mass="23117">MMSQICHRNIVKLHGFCLHNRCMFLVYEYMERGSLIYALNMDDDETKELRALVSLEELYIEFNQINGSIPSEFHNLINLHILHLSHNVISGFTSLTSFHLSNNQFDGNIPLEIEILDSLCDVNLSNNKFEELIPSPMLNCISFEEVDLSNNLLNGNIPSKIGFVKKLDRSHNLLSGSESFLSIKDGPYILGTKSFFIKFGSLL</sequence>
<dbReference type="Gene3D" id="3.80.10.10">
    <property type="entry name" value="Ribonuclease Inhibitor"/>
    <property type="match status" value="2"/>
</dbReference>
<dbReference type="InterPro" id="IPR011009">
    <property type="entry name" value="Kinase-like_dom_sf"/>
</dbReference>
<name>A0A445CTN7_ARAHY</name>
<keyword evidence="3" id="KW-0675">Receptor</keyword>
<accession>A0A445CTN7</accession>
<organism evidence="5 6">
    <name type="scientific">Arachis hypogaea</name>
    <name type="common">Peanut</name>
    <dbReference type="NCBI Taxonomy" id="3818"/>
    <lineage>
        <taxon>Eukaryota</taxon>
        <taxon>Viridiplantae</taxon>
        <taxon>Streptophyta</taxon>
        <taxon>Embryophyta</taxon>
        <taxon>Tracheophyta</taxon>
        <taxon>Spermatophyta</taxon>
        <taxon>Magnoliopsida</taxon>
        <taxon>eudicotyledons</taxon>
        <taxon>Gunneridae</taxon>
        <taxon>Pentapetalae</taxon>
        <taxon>rosids</taxon>
        <taxon>fabids</taxon>
        <taxon>Fabales</taxon>
        <taxon>Fabaceae</taxon>
        <taxon>Papilionoideae</taxon>
        <taxon>50 kb inversion clade</taxon>
        <taxon>dalbergioids sensu lato</taxon>
        <taxon>Dalbergieae</taxon>
        <taxon>Pterocarpus clade</taxon>
        <taxon>Arachis</taxon>
    </lineage>
</organism>
<comment type="caution">
    <text evidence="5">The sequence shown here is derived from an EMBL/GenBank/DDBJ whole genome shotgun (WGS) entry which is preliminary data.</text>
</comment>
<gene>
    <name evidence="5" type="ORF">Ahy_A06g029529</name>
</gene>
<dbReference type="PROSITE" id="PS51450">
    <property type="entry name" value="LRR"/>
    <property type="match status" value="1"/>
</dbReference>
<dbReference type="EMBL" id="SDMP01000006">
    <property type="protein sequence ID" value="RYR54267.1"/>
    <property type="molecule type" value="Genomic_DNA"/>
</dbReference>
<evidence type="ECO:0000256" key="1">
    <source>
        <dbReference type="ARBA" id="ARBA00004479"/>
    </source>
</evidence>
<comment type="subcellular location">
    <subcellularLocation>
        <location evidence="1">Membrane</location>
        <topology evidence="1">Single-pass type I membrane protein</topology>
    </subcellularLocation>
</comment>
<protein>
    <recommendedName>
        <fullName evidence="4">Serine-threonine/tyrosine-protein kinase catalytic domain-containing protein</fullName>
    </recommendedName>
</protein>
<dbReference type="Pfam" id="PF00560">
    <property type="entry name" value="LRR_1"/>
    <property type="match status" value="4"/>
</dbReference>
<evidence type="ECO:0000259" key="4">
    <source>
        <dbReference type="Pfam" id="PF07714"/>
    </source>
</evidence>
<dbReference type="STRING" id="3818.A0A445CTN7"/>